<dbReference type="InterPro" id="IPR017896">
    <property type="entry name" value="4Fe4S_Fe-S-bd"/>
</dbReference>
<evidence type="ECO:0000259" key="7">
    <source>
        <dbReference type="PROSITE" id="PS51379"/>
    </source>
</evidence>
<organism evidence="8 9">
    <name type="scientific">Sedimentibacter hydroxybenzoicus DSM 7310</name>
    <dbReference type="NCBI Taxonomy" id="1123245"/>
    <lineage>
        <taxon>Bacteria</taxon>
        <taxon>Bacillati</taxon>
        <taxon>Bacillota</taxon>
        <taxon>Tissierellia</taxon>
        <taxon>Sedimentibacter</taxon>
    </lineage>
</organism>
<dbReference type="EMBL" id="JACBNQ010000010">
    <property type="protein sequence ID" value="NYB74482.1"/>
    <property type="molecule type" value="Genomic_DNA"/>
</dbReference>
<evidence type="ECO:0000256" key="1">
    <source>
        <dbReference type="ARBA" id="ARBA00001966"/>
    </source>
</evidence>
<dbReference type="Pfam" id="PF14697">
    <property type="entry name" value="Fer4_21"/>
    <property type="match status" value="1"/>
</dbReference>
<keyword evidence="6" id="KW-0411">Iron-sulfur</keyword>
<dbReference type="PANTHER" id="PTHR43724">
    <property type="entry name" value="PYRUVATE SYNTHASE SUBUNIT PORD"/>
    <property type="match status" value="1"/>
</dbReference>
<accession>A0A974GWH0</accession>
<keyword evidence="3" id="KW-0479">Metal-binding</keyword>
<keyword evidence="2" id="KW-0004">4Fe-4S</keyword>
<dbReference type="GO" id="GO:0046872">
    <property type="term" value="F:metal ion binding"/>
    <property type="evidence" value="ECO:0007669"/>
    <property type="project" value="UniProtKB-KW"/>
</dbReference>
<keyword evidence="9" id="KW-1185">Reference proteome</keyword>
<dbReference type="PROSITE" id="PS51379">
    <property type="entry name" value="4FE4S_FER_2"/>
    <property type="match status" value="2"/>
</dbReference>
<gene>
    <name evidence="8" type="ORF">HZF24_10075</name>
</gene>
<dbReference type="NCBIfam" id="TIGR02179">
    <property type="entry name" value="PorD_KorD"/>
    <property type="match status" value="1"/>
</dbReference>
<evidence type="ECO:0000313" key="8">
    <source>
        <dbReference type="EMBL" id="NYB74482.1"/>
    </source>
</evidence>
<evidence type="ECO:0000256" key="2">
    <source>
        <dbReference type="ARBA" id="ARBA00022485"/>
    </source>
</evidence>
<dbReference type="RefSeq" id="WP_179238191.1">
    <property type="nucleotide sequence ID" value="NZ_JACBNQ010000010.1"/>
</dbReference>
<comment type="caution">
    <text evidence="8">The sequence shown here is derived from an EMBL/GenBank/DDBJ whole genome shotgun (WGS) entry which is preliminary data.</text>
</comment>
<evidence type="ECO:0000313" key="9">
    <source>
        <dbReference type="Proteomes" id="UP000611629"/>
    </source>
</evidence>
<keyword evidence="5" id="KW-0408">Iron</keyword>
<dbReference type="GO" id="GO:0051539">
    <property type="term" value="F:4 iron, 4 sulfur cluster binding"/>
    <property type="evidence" value="ECO:0007669"/>
    <property type="project" value="UniProtKB-KW"/>
</dbReference>
<dbReference type="Proteomes" id="UP000611629">
    <property type="component" value="Unassembled WGS sequence"/>
</dbReference>
<dbReference type="Gene3D" id="3.30.70.20">
    <property type="match status" value="1"/>
</dbReference>
<name>A0A974GWH0_SEDHY</name>
<dbReference type="PROSITE" id="PS00198">
    <property type="entry name" value="4FE4S_FER_1"/>
    <property type="match status" value="1"/>
</dbReference>
<evidence type="ECO:0000256" key="3">
    <source>
        <dbReference type="ARBA" id="ARBA00022723"/>
    </source>
</evidence>
<sequence>MTKTDFICAVGKELNIIDTGSWQVYPPVIQQDKCKKCGMCLLYCPTNSVKLIDGSYYIKLDFCKGCGVCINECPAKAIKFIKEDEQK</sequence>
<dbReference type="InterPro" id="IPR017900">
    <property type="entry name" value="4Fe4S_Fe_S_CS"/>
</dbReference>
<dbReference type="AlphaFoldDB" id="A0A974GWH0"/>
<dbReference type="SUPFAM" id="SSF54862">
    <property type="entry name" value="4Fe-4S ferredoxins"/>
    <property type="match status" value="1"/>
</dbReference>
<keyword evidence="4" id="KW-0677">Repeat</keyword>
<evidence type="ECO:0000256" key="6">
    <source>
        <dbReference type="ARBA" id="ARBA00023014"/>
    </source>
</evidence>
<proteinExistence type="predicted"/>
<comment type="cofactor">
    <cofactor evidence="1">
        <name>[4Fe-4S] cluster</name>
        <dbReference type="ChEBI" id="CHEBI:49883"/>
    </cofactor>
</comment>
<protein>
    <submittedName>
        <fullName evidence="8">4Fe-4S binding protein</fullName>
    </submittedName>
</protein>
<reference evidence="8" key="1">
    <citation type="submission" date="2020-07" db="EMBL/GenBank/DDBJ databases">
        <title>Genomic analysis of a strain of Sedimentibacter Hydroxybenzoicus DSM7310.</title>
        <authorList>
            <person name="Ma S."/>
        </authorList>
    </citation>
    <scope>NUCLEOTIDE SEQUENCE</scope>
    <source>
        <strain evidence="8">DSM 7310</strain>
    </source>
</reference>
<dbReference type="GO" id="GO:0016625">
    <property type="term" value="F:oxidoreductase activity, acting on the aldehyde or oxo group of donors, iron-sulfur protein as acceptor"/>
    <property type="evidence" value="ECO:0007669"/>
    <property type="project" value="InterPro"/>
</dbReference>
<feature type="domain" description="4Fe-4S ferredoxin-type" evidence="7">
    <location>
        <begin position="25"/>
        <end position="54"/>
    </location>
</feature>
<dbReference type="PANTHER" id="PTHR43724:SF1">
    <property type="entry name" value="PYRUVATE SYNTHASE SUBUNIT PORD"/>
    <property type="match status" value="1"/>
</dbReference>
<evidence type="ECO:0000256" key="4">
    <source>
        <dbReference type="ARBA" id="ARBA00022737"/>
    </source>
</evidence>
<feature type="domain" description="4Fe-4S ferredoxin-type" evidence="7">
    <location>
        <begin position="56"/>
        <end position="83"/>
    </location>
</feature>
<dbReference type="InterPro" id="IPR011898">
    <property type="entry name" value="PorD_KorD"/>
</dbReference>
<evidence type="ECO:0000256" key="5">
    <source>
        <dbReference type="ARBA" id="ARBA00023004"/>
    </source>
</evidence>